<dbReference type="PANTHER" id="PTHR42085:SF1">
    <property type="entry name" value="F-BOX DOMAIN-CONTAINING PROTEIN"/>
    <property type="match status" value="1"/>
</dbReference>
<reference evidence="1" key="1">
    <citation type="submission" date="2021-12" db="EMBL/GenBank/DDBJ databases">
        <authorList>
            <person name="Zaccaron A."/>
            <person name="Stergiopoulos I."/>
        </authorList>
    </citation>
    <scope>NUCLEOTIDE SEQUENCE</scope>
    <source>
        <strain evidence="1">Race5_Kim</strain>
    </source>
</reference>
<dbReference type="PANTHER" id="PTHR42085">
    <property type="entry name" value="F-BOX DOMAIN-CONTAINING PROTEIN"/>
    <property type="match status" value="1"/>
</dbReference>
<dbReference type="KEGG" id="ffu:CLAFUR5_11350"/>
<proteinExistence type="predicted"/>
<protein>
    <submittedName>
        <fullName evidence="1">Uncharacterized protein</fullName>
    </submittedName>
</protein>
<dbReference type="EMBL" id="CP090170">
    <property type="protein sequence ID" value="UJO20568.1"/>
    <property type="molecule type" value="Genomic_DNA"/>
</dbReference>
<keyword evidence="2" id="KW-1185">Reference proteome</keyword>
<name>A0A9Q8PDN6_PASFU</name>
<evidence type="ECO:0000313" key="1">
    <source>
        <dbReference type="EMBL" id="UJO20568.1"/>
    </source>
</evidence>
<gene>
    <name evidence="1" type="ORF">CLAFUR5_11350</name>
</gene>
<reference evidence="1" key="2">
    <citation type="journal article" date="2022" name="Microb. Genom.">
        <title>A chromosome-scale genome assembly of the tomato pathogen Cladosporium fulvum reveals a compartmentalized genome architecture and the presence of a dispensable chromosome.</title>
        <authorList>
            <person name="Zaccaron A.Z."/>
            <person name="Chen L.H."/>
            <person name="Samaras A."/>
            <person name="Stergiopoulos I."/>
        </authorList>
    </citation>
    <scope>NUCLEOTIDE SEQUENCE</scope>
    <source>
        <strain evidence="1">Race5_Kim</strain>
    </source>
</reference>
<dbReference type="AlphaFoldDB" id="A0A9Q8PDN6"/>
<accession>A0A9Q8PDN6</accession>
<organism evidence="1 2">
    <name type="scientific">Passalora fulva</name>
    <name type="common">Tomato leaf mold</name>
    <name type="synonym">Cladosporium fulvum</name>
    <dbReference type="NCBI Taxonomy" id="5499"/>
    <lineage>
        <taxon>Eukaryota</taxon>
        <taxon>Fungi</taxon>
        <taxon>Dikarya</taxon>
        <taxon>Ascomycota</taxon>
        <taxon>Pezizomycotina</taxon>
        <taxon>Dothideomycetes</taxon>
        <taxon>Dothideomycetidae</taxon>
        <taxon>Mycosphaerellales</taxon>
        <taxon>Mycosphaerellaceae</taxon>
        <taxon>Fulvia</taxon>
    </lineage>
</organism>
<dbReference type="GeneID" id="71991228"/>
<dbReference type="RefSeq" id="XP_047764934.1">
    <property type="nucleotide sequence ID" value="XM_047910498.1"/>
</dbReference>
<dbReference type="InterPro" id="IPR038883">
    <property type="entry name" value="AN11006-like"/>
</dbReference>
<dbReference type="Proteomes" id="UP000756132">
    <property type="component" value="Chromosome 8"/>
</dbReference>
<sequence length="185" mass="20528">MDSTVSPLLALPAEIRNQIYSYALVDDLEQCVHDMPHACSLSSSKRGQAFQIPSWTYTCRQFRQEAGSLWMSEATFNFHAIAHVTKWLGSINVKHQSVIRTVRKWVPMHQRAGAEKLLVATCKALEEGGAILASDALMVGYFDDTDRASREDGGVSWIRGVGAKVAVKTARRLSVTAAEAEYLYH</sequence>
<evidence type="ECO:0000313" key="2">
    <source>
        <dbReference type="Proteomes" id="UP000756132"/>
    </source>
</evidence>
<dbReference type="OrthoDB" id="5413827at2759"/>